<feature type="domain" description="FHA" evidence="1">
    <location>
        <begin position="26"/>
        <end position="74"/>
    </location>
</feature>
<name>A0A9X5E8T8_9CYAN</name>
<dbReference type="Proteomes" id="UP000031532">
    <property type="component" value="Unassembled WGS sequence"/>
</dbReference>
<dbReference type="Gene3D" id="2.60.200.20">
    <property type="match status" value="1"/>
</dbReference>
<proteinExistence type="predicted"/>
<dbReference type="InterPro" id="IPR008984">
    <property type="entry name" value="SMAD_FHA_dom_sf"/>
</dbReference>
<evidence type="ECO:0000313" key="3">
    <source>
        <dbReference type="Proteomes" id="UP000031532"/>
    </source>
</evidence>
<sequence length="101" mass="11107">MITITLLHPQNGTPVQNWTFETESVVRVGRATDNQVILYSAVVSRYHAELHVTKGQWQLVNLGANGTYIDGQPITESISVINGTVIRLAKSGPQLQIKLLP</sequence>
<dbReference type="SUPFAM" id="SSF49879">
    <property type="entry name" value="SMAD/FHA domain"/>
    <property type="match status" value="1"/>
</dbReference>
<dbReference type="CDD" id="cd00060">
    <property type="entry name" value="FHA"/>
    <property type="match status" value="1"/>
</dbReference>
<accession>A0A9X5E8T8</accession>
<dbReference type="RefSeq" id="WP_039713967.1">
    <property type="nucleotide sequence ID" value="NZ_JTJC03000006.1"/>
</dbReference>
<dbReference type="InterPro" id="IPR000253">
    <property type="entry name" value="FHA_dom"/>
</dbReference>
<gene>
    <name evidence="2" type="ORF">QH73_0020715</name>
</gene>
<evidence type="ECO:0000259" key="1">
    <source>
        <dbReference type="PROSITE" id="PS50006"/>
    </source>
</evidence>
<dbReference type="AlphaFoldDB" id="A0A9X5E8T8"/>
<dbReference type="EMBL" id="JTJC03000006">
    <property type="protein sequence ID" value="NHC37026.1"/>
    <property type="molecule type" value="Genomic_DNA"/>
</dbReference>
<protein>
    <submittedName>
        <fullName evidence="2">FHA domain-containing protein</fullName>
    </submittedName>
</protein>
<dbReference type="SMART" id="SM00240">
    <property type="entry name" value="FHA"/>
    <property type="match status" value="1"/>
</dbReference>
<organism evidence="2 3">
    <name type="scientific">Scytonema millei VB511283</name>
    <dbReference type="NCBI Taxonomy" id="1245923"/>
    <lineage>
        <taxon>Bacteria</taxon>
        <taxon>Bacillati</taxon>
        <taxon>Cyanobacteriota</taxon>
        <taxon>Cyanophyceae</taxon>
        <taxon>Nostocales</taxon>
        <taxon>Scytonemataceae</taxon>
        <taxon>Scytonema</taxon>
    </lineage>
</organism>
<dbReference type="Pfam" id="PF00498">
    <property type="entry name" value="FHA"/>
    <property type="match status" value="1"/>
</dbReference>
<dbReference type="OrthoDB" id="514712at2"/>
<evidence type="ECO:0000313" key="2">
    <source>
        <dbReference type="EMBL" id="NHC37026.1"/>
    </source>
</evidence>
<reference evidence="2 3" key="1">
    <citation type="journal article" date="2015" name="Genome Announc.">
        <title>Draft Genome Sequence of the Terrestrial Cyanobacterium Scytonema millei VB511283, Isolated from Eastern India.</title>
        <authorList>
            <person name="Sen D."/>
            <person name="Chandrababunaidu M.M."/>
            <person name="Singh D."/>
            <person name="Sanghi N."/>
            <person name="Ghorai A."/>
            <person name="Mishra G.P."/>
            <person name="Madduluri M."/>
            <person name="Adhikary S.P."/>
            <person name="Tripathy S."/>
        </authorList>
    </citation>
    <scope>NUCLEOTIDE SEQUENCE [LARGE SCALE GENOMIC DNA]</scope>
    <source>
        <strain evidence="2 3">VB511283</strain>
    </source>
</reference>
<comment type="caution">
    <text evidence="2">The sequence shown here is derived from an EMBL/GenBank/DDBJ whole genome shotgun (WGS) entry which is preliminary data.</text>
</comment>
<dbReference type="PROSITE" id="PS50006">
    <property type="entry name" value="FHA_DOMAIN"/>
    <property type="match status" value="1"/>
</dbReference>
<keyword evidence="3" id="KW-1185">Reference proteome</keyword>